<gene>
    <name evidence="2" type="ORF">ABID46_002436</name>
</gene>
<feature type="domain" description="YDG" evidence="1">
    <location>
        <begin position="58"/>
        <end position="135"/>
    </location>
</feature>
<name>A0ABV2LWB8_9FLAO</name>
<protein>
    <recommendedName>
        <fullName evidence="1">YDG domain-containing protein</fullName>
    </recommendedName>
</protein>
<dbReference type="Proteomes" id="UP001549146">
    <property type="component" value="Unassembled WGS sequence"/>
</dbReference>
<sequence>MNNLANGDVVTLSGSPTGTFADANVGNGKTVSISGLSLTGAGASNYTLTQPTTTANITAKNLTITGAVAQNKPYDGNTNAIITGATLQGVISPDVVNFTGGGTFAQSNAGTNITVTSNLSLGGTDAGNYSLTQPTGLTANITKIAPVITPNSINVSVGNTYPLPGGITSTSNGVISYSISGGGAATYDGVTTITGVFVGTETLTVNQAEGTNHTSGSATVTVNVTEIVYNTGDYRSASSGLWNPSVTQTTAYATWDQKSATGWNLNVSPPPTNTSNKLYIQNGHIVSSGTSYGNLVKIYIQNGGKFIHLHSSTAHTVYIYKGGEFEFGNNALTISTLFEIEDGGNFIYNYTANYGSGINLWNGTEVFHPNSNFIVKAANTGSGGYFLPADNRISQFPGTDGYFGNLIFDQLNADVRLTTTNFNNKKITNGNLELKPPSGGTHNLFYGNINWTIGKDLIVSNNTNNSTNPGNINLTTGSNNITLNVMGNYINNSKNTFRLSNSTSSSPINTLNIDGDIFLNNNSVLNMRFGTVGSAIINLKGNLNVSANAQLQGVNSGAIFNFSGTGDGLTPETTQNINVLNPETASNITFNVNPGAYAKLDAGFTLGANSILNVDGIFDADDKILAGASGTQTLNVNSTGKFRTANANGFSGSSITSVGDGIETITQNTGSTVEYYANTPQIVTNQVFGDTPDHYNYQNLLITGSGDKTAAHGDVIVNGMTSIKSTDAVLRVPRPGNIPNATPIPLDTTPNVFYALGGIDNTNGTTGKFVLSSDANLIQHNDSRNNADNSKASIVVERYVHDMDANNPVTTPVLWDYVYWSSPIKNHALRPFSPGTQTNRFYEYRESNNLFYNAPENVFCDAKGYAIRAEGDLGFTYNKTYEFIGEPNNANSYVSPILKMENNGYNLVGNPYPSNIDLDALFSTNSSNIYSVAYFWTNNTPTYYQSGASYVSNSYAIYNGTGGVPATTNATGGTTDYNVTATPNGYAKVGQGFIVKAKTHNVEGLKFNTNMRAADNDMFFHRQVKNRFWINLSSPSQIVNTILVGYVPGATNEFEQDFDTNLMTVGSDAIYSILGTRKLAIQGKEDNFQVTDVIPIGVKFFELGKYTIDIPTREGLFETQKIYLKDKYRGNSIHDFTNGGYTFKAGPGEFKDRFEIIFKRRNISVSSQASLHTLTDGKINIIKENDFISISSSNSLLKKVEIFNLSGRSIYQNQTINQTQLQIPAGIFGKEILIVNVETSEGEIVSKKLINN</sequence>
<accession>A0ABV2LWB8</accession>
<proteinExistence type="predicted"/>
<organism evidence="2 3">
    <name type="scientific">Moheibacter stercoris</name>
    <dbReference type="NCBI Taxonomy" id="1628251"/>
    <lineage>
        <taxon>Bacteria</taxon>
        <taxon>Pseudomonadati</taxon>
        <taxon>Bacteroidota</taxon>
        <taxon>Flavobacteriia</taxon>
        <taxon>Flavobacteriales</taxon>
        <taxon>Weeksellaceae</taxon>
        <taxon>Moheibacter</taxon>
    </lineage>
</organism>
<evidence type="ECO:0000313" key="2">
    <source>
        <dbReference type="EMBL" id="MET3732845.1"/>
    </source>
</evidence>
<reference evidence="2 3" key="1">
    <citation type="submission" date="2024-06" db="EMBL/GenBank/DDBJ databases">
        <title>Genomic Encyclopedia of Type Strains, Phase IV (KMG-IV): sequencing the most valuable type-strain genomes for metagenomic binning, comparative biology and taxonomic classification.</title>
        <authorList>
            <person name="Goeker M."/>
        </authorList>
    </citation>
    <scope>NUCLEOTIDE SEQUENCE [LARGE SCALE GENOMIC DNA]</scope>
    <source>
        <strain evidence="2 3">DSM 29388</strain>
    </source>
</reference>
<comment type="caution">
    <text evidence="2">The sequence shown here is derived from an EMBL/GenBank/DDBJ whole genome shotgun (WGS) entry which is preliminary data.</text>
</comment>
<keyword evidence="3" id="KW-1185">Reference proteome</keyword>
<evidence type="ECO:0000313" key="3">
    <source>
        <dbReference type="Proteomes" id="UP001549146"/>
    </source>
</evidence>
<dbReference type="InterPro" id="IPR041248">
    <property type="entry name" value="YDG"/>
</dbReference>
<dbReference type="Pfam" id="PF18657">
    <property type="entry name" value="YDG"/>
    <property type="match status" value="2"/>
</dbReference>
<dbReference type="EMBL" id="JBEPMO010000021">
    <property type="protein sequence ID" value="MET3732845.1"/>
    <property type="molecule type" value="Genomic_DNA"/>
</dbReference>
<evidence type="ECO:0000259" key="1">
    <source>
        <dbReference type="Pfam" id="PF18657"/>
    </source>
</evidence>
<feature type="domain" description="YDG" evidence="1">
    <location>
        <begin position="4"/>
        <end position="52"/>
    </location>
</feature>